<proteinExistence type="predicted"/>
<keyword evidence="2" id="KW-1185">Reference proteome</keyword>
<name>A0ABR6ILT3_9HYPH</name>
<sequence length="59" mass="6083">MRLSDALDAAGQPVHTDGVGVLPGLYFAGLDFASTRKSGIILAIAEEAPRLVGHILGHS</sequence>
<dbReference type="Proteomes" id="UP000551353">
    <property type="component" value="Unassembled WGS sequence"/>
</dbReference>
<gene>
    <name evidence="1" type="ORF">GGD56_002623</name>
</gene>
<reference evidence="1 2" key="1">
    <citation type="submission" date="2020-08" db="EMBL/GenBank/DDBJ databases">
        <title>Genomic Encyclopedia of Type Strains, Phase IV (KMG-V): Genome sequencing to study the core and pangenomes of soil and plant-associated prokaryotes.</title>
        <authorList>
            <person name="Whitman W."/>
        </authorList>
    </citation>
    <scope>NUCLEOTIDE SEQUENCE [LARGE SCALE GENOMIC DNA]</scope>
    <source>
        <strain evidence="1 2">SEMIA 4087</strain>
    </source>
</reference>
<evidence type="ECO:0000313" key="2">
    <source>
        <dbReference type="Proteomes" id="UP000551353"/>
    </source>
</evidence>
<evidence type="ECO:0000313" key="1">
    <source>
        <dbReference type="EMBL" id="MBB4228781.1"/>
    </source>
</evidence>
<accession>A0ABR6ILT3</accession>
<comment type="caution">
    <text evidence="1">The sequence shown here is derived from an EMBL/GenBank/DDBJ whole genome shotgun (WGS) entry which is preliminary data.</text>
</comment>
<organism evidence="1 2">
    <name type="scientific">Rhizobium mongolense</name>
    <dbReference type="NCBI Taxonomy" id="57676"/>
    <lineage>
        <taxon>Bacteria</taxon>
        <taxon>Pseudomonadati</taxon>
        <taxon>Pseudomonadota</taxon>
        <taxon>Alphaproteobacteria</taxon>
        <taxon>Hyphomicrobiales</taxon>
        <taxon>Rhizobiaceae</taxon>
        <taxon>Rhizobium/Agrobacterium group</taxon>
        <taxon>Rhizobium</taxon>
    </lineage>
</organism>
<dbReference type="EMBL" id="JACIFX010000003">
    <property type="protein sequence ID" value="MBB4228781.1"/>
    <property type="molecule type" value="Genomic_DNA"/>
</dbReference>
<protein>
    <submittedName>
        <fullName evidence="1">Uncharacterized protein</fullName>
    </submittedName>
</protein>
<dbReference type="RefSeq" id="WP_183906848.1">
    <property type="nucleotide sequence ID" value="NZ_JACIFX010000003.1"/>
</dbReference>